<dbReference type="InterPro" id="IPR000182">
    <property type="entry name" value="GNAT_dom"/>
</dbReference>
<sequence length="145" mass="16321">MEIERADGFVMSDDRTRLDLDRIVAWLGESYWAPTRSRETIERSIEHSVAYGVYDSEGVQVAFYRAVTDFATFGWICDVWVGPHVRGRGIGVWMIEEGVRALAAAGVPRLALATLDAHGVYLKAGFAPLAHPERWMDIDRRDVIP</sequence>
<evidence type="ECO:0000259" key="1">
    <source>
        <dbReference type="PROSITE" id="PS51186"/>
    </source>
</evidence>
<feature type="domain" description="N-acetyltransferase" evidence="1">
    <location>
        <begin position="10"/>
        <end position="141"/>
    </location>
</feature>
<dbReference type="Pfam" id="PF00583">
    <property type="entry name" value="Acetyltransf_1"/>
    <property type="match status" value="1"/>
</dbReference>
<dbReference type="SUPFAM" id="SSF55729">
    <property type="entry name" value="Acyl-CoA N-acyltransferases (Nat)"/>
    <property type="match status" value="1"/>
</dbReference>
<dbReference type="PANTHER" id="PTHR43233">
    <property type="entry name" value="FAMILY N-ACETYLTRANSFERASE, PUTATIVE (AFU_ORTHOLOGUE AFUA_6G03350)-RELATED"/>
    <property type="match status" value="1"/>
</dbReference>
<reference evidence="2 3" key="1">
    <citation type="submission" date="2018-11" db="EMBL/GenBank/DDBJ databases">
        <title>Complete genome sequence of Nocardioides baekrokdamisoli strain KCTC 39748.</title>
        <authorList>
            <person name="Kang S.W."/>
            <person name="Lee K.C."/>
            <person name="Kim K.K."/>
            <person name="Kim J.S."/>
            <person name="Kim D.S."/>
            <person name="Ko S.H."/>
            <person name="Yang S.H."/>
            <person name="Shin Y.K."/>
            <person name="Lee J.S."/>
        </authorList>
    </citation>
    <scope>NUCLEOTIDE SEQUENCE [LARGE SCALE GENOMIC DNA]</scope>
    <source>
        <strain evidence="2 3">KCTC 39748</strain>
    </source>
</reference>
<dbReference type="GO" id="GO:0016747">
    <property type="term" value="F:acyltransferase activity, transferring groups other than amino-acyl groups"/>
    <property type="evidence" value="ECO:0007669"/>
    <property type="project" value="InterPro"/>
</dbReference>
<name>A0A3G9IRX2_9ACTN</name>
<protein>
    <submittedName>
        <fullName evidence="2">N-acetyltransferase</fullName>
    </submittedName>
</protein>
<keyword evidence="3" id="KW-1185">Reference proteome</keyword>
<dbReference type="RefSeq" id="WP_231998811.1">
    <property type="nucleotide sequence ID" value="NZ_AP019307.1"/>
</dbReference>
<gene>
    <name evidence="2" type="ORF">Back2_06580</name>
</gene>
<proteinExistence type="predicted"/>
<accession>A0A3G9IRX2</accession>
<keyword evidence="2" id="KW-0808">Transferase</keyword>
<dbReference type="PROSITE" id="PS51186">
    <property type="entry name" value="GNAT"/>
    <property type="match status" value="1"/>
</dbReference>
<dbReference type="InterPro" id="IPR053144">
    <property type="entry name" value="Acetyltransferase_Butenolide"/>
</dbReference>
<dbReference type="KEGG" id="nbe:Back2_06580"/>
<dbReference type="PANTHER" id="PTHR43233:SF1">
    <property type="entry name" value="FAMILY N-ACETYLTRANSFERASE, PUTATIVE (AFU_ORTHOLOGUE AFUA_6G03350)-RELATED"/>
    <property type="match status" value="1"/>
</dbReference>
<organism evidence="2 3">
    <name type="scientific">Nocardioides baekrokdamisoli</name>
    <dbReference type="NCBI Taxonomy" id="1804624"/>
    <lineage>
        <taxon>Bacteria</taxon>
        <taxon>Bacillati</taxon>
        <taxon>Actinomycetota</taxon>
        <taxon>Actinomycetes</taxon>
        <taxon>Propionibacteriales</taxon>
        <taxon>Nocardioidaceae</taxon>
        <taxon>Nocardioides</taxon>
    </lineage>
</organism>
<evidence type="ECO:0000313" key="3">
    <source>
        <dbReference type="Proteomes" id="UP000271573"/>
    </source>
</evidence>
<dbReference type="EMBL" id="AP019307">
    <property type="protein sequence ID" value="BBH16371.1"/>
    <property type="molecule type" value="Genomic_DNA"/>
</dbReference>
<dbReference type="Gene3D" id="3.40.630.30">
    <property type="match status" value="1"/>
</dbReference>
<dbReference type="CDD" id="cd04301">
    <property type="entry name" value="NAT_SF"/>
    <property type="match status" value="1"/>
</dbReference>
<dbReference type="AlphaFoldDB" id="A0A3G9IRX2"/>
<evidence type="ECO:0000313" key="2">
    <source>
        <dbReference type="EMBL" id="BBH16371.1"/>
    </source>
</evidence>
<dbReference type="Proteomes" id="UP000271573">
    <property type="component" value="Chromosome"/>
</dbReference>
<dbReference type="InterPro" id="IPR016181">
    <property type="entry name" value="Acyl_CoA_acyltransferase"/>
</dbReference>